<evidence type="ECO:0000259" key="1">
    <source>
        <dbReference type="PROSITE" id="PS51831"/>
    </source>
</evidence>
<dbReference type="SMART" id="SM00471">
    <property type="entry name" value="HDc"/>
    <property type="match status" value="1"/>
</dbReference>
<dbReference type="InterPro" id="IPR003607">
    <property type="entry name" value="HD/PDEase_dom"/>
</dbReference>
<dbReference type="AlphaFoldDB" id="A0A9E7PM57"/>
<evidence type="ECO:0000313" key="2">
    <source>
        <dbReference type="EMBL" id="UUX92738.1"/>
    </source>
</evidence>
<dbReference type="SUPFAM" id="SSF109604">
    <property type="entry name" value="HD-domain/PDEase-like"/>
    <property type="match status" value="1"/>
</dbReference>
<dbReference type="InterPro" id="IPR006674">
    <property type="entry name" value="HD_domain"/>
</dbReference>
<sequence length="401" mass="44644">MKFIKDPVHGYVEVPDEILPFLDSSAVQRLRSVKQLGFSHLVYPGANHTRFEHSLGTMHLAGVMAKNLMLSAHDITIVSLAGLLHDIGHGPFSHVTESLMEKYVGRQHHEIESYLKKGDLAVLFENSGISPDELYSIIGGDHNYAGIIHGELDVDRMDYLLRDAHYSGVPYGTVDAQRLIHSTILSPKGLVLKKSGINAAESLLIARTLMRPSVYYHHVSRIAEAMVKAAAEAHLLDIGTSEAGRLLSLNDPAFMMEVSTSESDFARDLMERLAVRRLYKRSIYAGMDQVRYSSVNKMIDLGDESGIKKAICEACGLDEDKILVDIPSRPSFMNIDVNVGEGAALTSLEDLSPLVNTLNETRKSQWRIGIYTPQEYRETVEEAAYNVLDIRKPTRQDKLNI</sequence>
<protein>
    <submittedName>
        <fullName evidence="2">HD domain-containing protein</fullName>
    </submittedName>
</protein>
<proteinExistence type="predicted"/>
<accession>A0A9E7PM57</accession>
<dbReference type="Proteomes" id="UP001060368">
    <property type="component" value="Chromosome"/>
</dbReference>
<dbReference type="Pfam" id="PF01966">
    <property type="entry name" value="HD"/>
    <property type="match status" value="1"/>
</dbReference>
<dbReference type="CDD" id="cd00077">
    <property type="entry name" value="HDc"/>
    <property type="match status" value="1"/>
</dbReference>
<dbReference type="GO" id="GO:0008832">
    <property type="term" value="F:dGTPase activity"/>
    <property type="evidence" value="ECO:0007669"/>
    <property type="project" value="TreeGrafter"/>
</dbReference>
<dbReference type="PANTHER" id="PTHR11373:SF4">
    <property type="entry name" value="DEOXYNUCLEOSIDE TRIPHOSPHATE TRIPHOSPHOHYDROLASE SAMHD1"/>
    <property type="match status" value="1"/>
</dbReference>
<dbReference type="GeneID" id="74306231"/>
<reference evidence="2" key="1">
    <citation type="submission" date="2022-04" db="EMBL/GenBank/DDBJ databases">
        <title>Complete genome of Methanoplanus endosymbiosus DSM 3599.</title>
        <authorList>
            <person name="Chen S.-C."/>
            <person name="You Y.-T."/>
            <person name="Zhou Y.-Z."/>
            <person name="Lai M.-C."/>
        </authorList>
    </citation>
    <scope>NUCLEOTIDE SEQUENCE</scope>
    <source>
        <strain evidence="2">DSM 3599</strain>
    </source>
</reference>
<dbReference type="KEGG" id="mend:L6E24_01010"/>
<dbReference type="InterPro" id="IPR045509">
    <property type="entry name" value="HD_assoc_2"/>
</dbReference>
<dbReference type="RefSeq" id="WP_257742882.1">
    <property type="nucleotide sequence ID" value="NZ_CP096115.1"/>
</dbReference>
<feature type="domain" description="HD" evidence="1">
    <location>
        <begin position="50"/>
        <end position="160"/>
    </location>
</feature>
<dbReference type="InterPro" id="IPR050135">
    <property type="entry name" value="dGTPase-like"/>
</dbReference>
<dbReference type="PANTHER" id="PTHR11373">
    <property type="entry name" value="DEOXYNUCLEOSIDE TRIPHOSPHATE TRIPHOSPHOHYDROLASE"/>
    <property type="match status" value="1"/>
</dbReference>
<dbReference type="EMBL" id="CP096115">
    <property type="protein sequence ID" value="UUX92738.1"/>
    <property type="molecule type" value="Genomic_DNA"/>
</dbReference>
<name>A0A9E7PM57_9EURY</name>
<dbReference type="Gene3D" id="1.10.3210.10">
    <property type="entry name" value="Hypothetical protein af1432"/>
    <property type="match status" value="1"/>
</dbReference>
<keyword evidence="3" id="KW-1185">Reference proteome</keyword>
<evidence type="ECO:0000313" key="3">
    <source>
        <dbReference type="Proteomes" id="UP001060368"/>
    </source>
</evidence>
<dbReference type="Pfam" id="PF19276">
    <property type="entry name" value="HD_assoc_2"/>
    <property type="match status" value="1"/>
</dbReference>
<dbReference type="PROSITE" id="PS51831">
    <property type="entry name" value="HD"/>
    <property type="match status" value="1"/>
</dbReference>
<dbReference type="GO" id="GO:0006203">
    <property type="term" value="P:dGTP catabolic process"/>
    <property type="evidence" value="ECO:0007669"/>
    <property type="project" value="TreeGrafter"/>
</dbReference>
<organism evidence="2 3">
    <name type="scientific">Methanoplanus endosymbiosus</name>
    <dbReference type="NCBI Taxonomy" id="33865"/>
    <lineage>
        <taxon>Archaea</taxon>
        <taxon>Methanobacteriati</taxon>
        <taxon>Methanobacteriota</taxon>
        <taxon>Stenosarchaea group</taxon>
        <taxon>Methanomicrobia</taxon>
        <taxon>Methanomicrobiales</taxon>
        <taxon>Methanomicrobiaceae</taxon>
        <taxon>Methanoplanus</taxon>
    </lineage>
</organism>
<gene>
    <name evidence="2" type="ORF">L6E24_01010</name>
</gene>